<keyword evidence="1" id="KW-0547">Nucleotide-binding</keyword>
<name>A0A084IIE6_SALHC</name>
<dbReference type="InterPro" id="IPR003593">
    <property type="entry name" value="AAA+_ATPase"/>
</dbReference>
<dbReference type="PATRIC" id="fig|1304275.5.peg.2982"/>
<evidence type="ECO:0000256" key="1">
    <source>
        <dbReference type="ARBA" id="ARBA00022741"/>
    </source>
</evidence>
<accession>A0A084IIE6</accession>
<dbReference type="RefSeq" id="WP_037339798.1">
    <property type="nucleotide sequence ID" value="NZ_APNK01000028.1"/>
</dbReference>
<dbReference type="STRING" id="1304275.C41B8_14590"/>
<dbReference type="PANTHER" id="PTHR43790:SF8">
    <property type="entry name" value="SUGAR ABC TRANSPORTER ATP-BINDING PROTEIN"/>
    <property type="match status" value="1"/>
</dbReference>
<dbReference type="eggNOG" id="COG1129">
    <property type="taxonomic scope" value="Bacteria"/>
</dbReference>
<dbReference type="GO" id="GO:0016887">
    <property type="term" value="F:ATP hydrolysis activity"/>
    <property type="evidence" value="ECO:0007669"/>
    <property type="project" value="InterPro"/>
</dbReference>
<evidence type="ECO:0000313" key="5">
    <source>
        <dbReference type="Proteomes" id="UP000028302"/>
    </source>
</evidence>
<feature type="domain" description="ABC transporter" evidence="3">
    <location>
        <begin position="15"/>
        <end position="255"/>
    </location>
</feature>
<dbReference type="AlphaFoldDB" id="A0A084IIE6"/>
<dbReference type="InterPro" id="IPR050107">
    <property type="entry name" value="ABC_carbohydrate_import_ATPase"/>
</dbReference>
<dbReference type="GO" id="GO:0005524">
    <property type="term" value="F:ATP binding"/>
    <property type="evidence" value="ECO:0007669"/>
    <property type="project" value="UniProtKB-KW"/>
</dbReference>
<dbReference type="Proteomes" id="UP000028302">
    <property type="component" value="Unassembled WGS sequence"/>
</dbReference>
<dbReference type="CDD" id="cd03216">
    <property type="entry name" value="ABC_Carb_Monos_I"/>
    <property type="match status" value="1"/>
</dbReference>
<comment type="caution">
    <text evidence="4">The sequence shown here is derived from an EMBL/GenBank/DDBJ whole genome shotgun (WGS) entry which is preliminary data.</text>
</comment>
<dbReference type="InterPro" id="IPR003439">
    <property type="entry name" value="ABC_transporter-like_ATP-bd"/>
</dbReference>
<keyword evidence="2 4" id="KW-0067">ATP-binding</keyword>
<reference evidence="4 5" key="1">
    <citation type="submission" date="2013-03" db="EMBL/GenBank/DDBJ databases">
        <title>Salinisphaera hydrothermalis C41B8 Genome Sequencing.</title>
        <authorList>
            <person name="Li C."/>
            <person name="Lai Q."/>
            <person name="Shao Z."/>
        </authorList>
    </citation>
    <scope>NUCLEOTIDE SEQUENCE [LARGE SCALE GENOMIC DNA]</scope>
    <source>
        <strain evidence="4 5">C41B8</strain>
    </source>
</reference>
<proteinExistence type="predicted"/>
<dbReference type="InterPro" id="IPR027417">
    <property type="entry name" value="P-loop_NTPase"/>
</dbReference>
<dbReference type="Pfam" id="PF00005">
    <property type="entry name" value="ABC_tran"/>
    <property type="match status" value="1"/>
</dbReference>
<evidence type="ECO:0000256" key="2">
    <source>
        <dbReference type="ARBA" id="ARBA00022840"/>
    </source>
</evidence>
<organism evidence="4 5">
    <name type="scientific">Salinisphaera hydrothermalis (strain C41B8)</name>
    <dbReference type="NCBI Taxonomy" id="1304275"/>
    <lineage>
        <taxon>Bacteria</taxon>
        <taxon>Pseudomonadati</taxon>
        <taxon>Pseudomonadota</taxon>
        <taxon>Gammaproteobacteria</taxon>
        <taxon>Salinisphaerales</taxon>
        <taxon>Salinisphaeraceae</taxon>
        <taxon>Salinisphaera</taxon>
    </lineage>
</organism>
<dbReference type="Gene3D" id="3.40.50.300">
    <property type="entry name" value="P-loop containing nucleotide triphosphate hydrolases"/>
    <property type="match status" value="1"/>
</dbReference>
<dbReference type="PANTHER" id="PTHR43790">
    <property type="entry name" value="CARBOHYDRATE TRANSPORT ATP-BINDING PROTEIN MG119-RELATED"/>
    <property type="match status" value="1"/>
</dbReference>
<evidence type="ECO:0000259" key="3">
    <source>
        <dbReference type="PROSITE" id="PS50893"/>
    </source>
</evidence>
<dbReference type="OrthoDB" id="9776369at2"/>
<gene>
    <name evidence="4" type="ORF">C41B8_14590</name>
</gene>
<keyword evidence="5" id="KW-1185">Reference proteome</keyword>
<dbReference type="EMBL" id="APNK01000028">
    <property type="protein sequence ID" value="KEZ76480.1"/>
    <property type="molecule type" value="Genomic_DNA"/>
</dbReference>
<evidence type="ECO:0000313" key="4">
    <source>
        <dbReference type="EMBL" id="KEZ76480.1"/>
    </source>
</evidence>
<protein>
    <submittedName>
        <fullName evidence="4">ABC transporter ATP-binding protein</fullName>
    </submittedName>
</protein>
<dbReference type="SMART" id="SM00382">
    <property type="entry name" value="AAA"/>
    <property type="match status" value="1"/>
</dbReference>
<sequence>MSARHHDTQTKAPVLEVTGLTKAFGAVQALSGADLVCPRGEVTALVGDNGAGKSTLIRCITGVHPFDDGEVRFNGEPVRLSSPTEARARGIETVYQDLALVEDLTVWQNMFLNRELKRGIGRFGMLDRRRMIAESQSRLERLLVNMPPVRSRVRRLSGGQRQSIAIGRAASWGSTLVIMDEPTAALGVRERESVEQLIGRLRDDHIAQLIISHDLEQVMRVADTVWIMRRGTTIAHWRVADVSRERIVAAITGADGGNHRATTAEAPTTVVE</sequence>
<dbReference type="SUPFAM" id="SSF52540">
    <property type="entry name" value="P-loop containing nucleoside triphosphate hydrolases"/>
    <property type="match status" value="1"/>
</dbReference>
<dbReference type="PROSITE" id="PS50893">
    <property type="entry name" value="ABC_TRANSPORTER_2"/>
    <property type="match status" value="1"/>
</dbReference>